<dbReference type="KEGG" id="ppru:FDP22_05415"/>
<protein>
    <submittedName>
        <fullName evidence="9">MFS transporter</fullName>
    </submittedName>
</protein>
<accession>A0A5B8FXK9</accession>
<evidence type="ECO:0000256" key="2">
    <source>
        <dbReference type="ARBA" id="ARBA00022448"/>
    </source>
</evidence>
<feature type="domain" description="Major facilitator superfamily (MFS) profile" evidence="8">
    <location>
        <begin position="5"/>
        <end position="451"/>
    </location>
</feature>
<feature type="transmembrane region" description="Helical" evidence="7">
    <location>
        <begin position="220"/>
        <end position="237"/>
    </location>
</feature>
<feature type="transmembrane region" description="Helical" evidence="7">
    <location>
        <begin position="257"/>
        <end position="283"/>
    </location>
</feature>
<keyword evidence="2" id="KW-0813">Transport</keyword>
<evidence type="ECO:0000256" key="3">
    <source>
        <dbReference type="ARBA" id="ARBA00022475"/>
    </source>
</evidence>
<organism evidence="9 10">
    <name type="scientific">Paroceanicella profunda</name>
    <dbReference type="NCBI Taxonomy" id="2579971"/>
    <lineage>
        <taxon>Bacteria</taxon>
        <taxon>Pseudomonadati</taxon>
        <taxon>Pseudomonadota</taxon>
        <taxon>Alphaproteobacteria</taxon>
        <taxon>Rhodobacterales</taxon>
        <taxon>Paracoccaceae</taxon>
        <taxon>Paroceanicella</taxon>
    </lineage>
</organism>
<keyword evidence="6 7" id="KW-0472">Membrane</keyword>
<dbReference type="RefSeq" id="WP_138575667.1">
    <property type="nucleotide sequence ID" value="NZ_CP040818.1"/>
</dbReference>
<name>A0A5B8FXK9_9RHOB</name>
<dbReference type="Proteomes" id="UP000305888">
    <property type="component" value="Chromosome"/>
</dbReference>
<dbReference type="GO" id="GO:0005886">
    <property type="term" value="C:plasma membrane"/>
    <property type="evidence" value="ECO:0007669"/>
    <property type="project" value="UniProtKB-SubCell"/>
</dbReference>
<feature type="transmembrane region" description="Helical" evidence="7">
    <location>
        <begin position="421"/>
        <end position="439"/>
    </location>
</feature>
<gene>
    <name evidence="9" type="ORF">FDP22_05415</name>
</gene>
<keyword evidence="10" id="KW-1185">Reference proteome</keyword>
<dbReference type="Gene3D" id="1.20.1250.20">
    <property type="entry name" value="MFS general substrate transporter like domains"/>
    <property type="match status" value="1"/>
</dbReference>
<keyword evidence="4 7" id="KW-0812">Transmembrane</keyword>
<dbReference type="InterPro" id="IPR020846">
    <property type="entry name" value="MFS_dom"/>
</dbReference>
<dbReference type="OrthoDB" id="9812221at2"/>
<keyword evidence="5 7" id="KW-1133">Transmembrane helix</keyword>
<evidence type="ECO:0000256" key="1">
    <source>
        <dbReference type="ARBA" id="ARBA00004651"/>
    </source>
</evidence>
<evidence type="ECO:0000256" key="6">
    <source>
        <dbReference type="ARBA" id="ARBA00023136"/>
    </source>
</evidence>
<dbReference type="EMBL" id="CP040818">
    <property type="protein sequence ID" value="QDL91269.1"/>
    <property type="molecule type" value="Genomic_DNA"/>
</dbReference>
<dbReference type="Gene3D" id="1.20.1720.10">
    <property type="entry name" value="Multidrug resistance protein D"/>
    <property type="match status" value="1"/>
</dbReference>
<dbReference type="AlphaFoldDB" id="A0A5B8FXK9"/>
<dbReference type="GO" id="GO:0022857">
    <property type="term" value="F:transmembrane transporter activity"/>
    <property type="evidence" value="ECO:0007669"/>
    <property type="project" value="InterPro"/>
</dbReference>
<dbReference type="InterPro" id="IPR036259">
    <property type="entry name" value="MFS_trans_sf"/>
</dbReference>
<feature type="transmembrane region" description="Helical" evidence="7">
    <location>
        <begin position="289"/>
        <end position="312"/>
    </location>
</feature>
<evidence type="ECO:0000256" key="4">
    <source>
        <dbReference type="ARBA" id="ARBA00022692"/>
    </source>
</evidence>
<feature type="transmembrane region" description="Helical" evidence="7">
    <location>
        <begin position="395"/>
        <end position="415"/>
    </location>
</feature>
<feature type="transmembrane region" description="Helical" evidence="7">
    <location>
        <begin position="71"/>
        <end position="90"/>
    </location>
</feature>
<feature type="transmembrane region" description="Helical" evidence="7">
    <location>
        <begin position="192"/>
        <end position="214"/>
    </location>
</feature>
<evidence type="ECO:0000256" key="5">
    <source>
        <dbReference type="ARBA" id="ARBA00022989"/>
    </source>
</evidence>
<dbReference type="PRINTS" id="PR01036">
    <property type="entry name" value="TCRTETB"/>
</dbReference>
<dbReference type="Pfam" id="PF07690">
    <property type="entry name" value="MFS_1"/>
    <property type="match status" value="1"/>
</dbReference>
<sequence>MNRIIPIVLSVALFMENMDSTILSTALPTIAADIGTNPIALKLALTSYYVALAIFIPISGRLADRIGPRKVFRAALGVFMLGSVACAFAGSLEGFVAARFLQGMGGAMMTPVGRLLLVRSVPKAELVTAMAWFTIPALIGPLVGPPIGGAIATWAHWQWIFLINLPIGAIGIVLATLYLPKVERMENITFDWTGFVLSGLACAGIVFGSSVISLPVLPPAVGIALMAGGVLAVLAYLRHARRVEAPLLRLSMIRAPVFGVALRAGFLFRIGTGAVPFLMPLLLQLGFNFSPFVSGLITCMGIGGAIGMKFLARPILRALGFRQTLILAALLGGLLIAPLGFYRPELSVALLVAMLLGGGFFRSLFFTGVNALAFSDLDEKRSGDGTALMSVSQQLSIALAVAIAGAVLEVCMTLAGRDVPAVGDFTVAFLLIGVITASASAQFLRLEPEAGAEVSGHRAG</sequence>
<dbReference type="SUPFAM" id="SSF103473">
    <property type="entry name" value="MFS general substrate transporter"/>
    <property type="match status" value="1"/>
</dbReference>
<dbReference type="PROSITE" id="PS50850">
    <property type="entry name" value="MFS"/>
    <property type="match status" value="1"/>
</dbReference>
<feature type="transmembrane region" description="Helical" evidence="7">
    <location>
        <begin position="348"/>
        <end position="374"/>
    </location>
</feature>
<feature type="transmembrane region" description="Helical" evidence="7">
    <location>
        <begin position="129"/>
        <end position="151"/>
    </location>
</feature>
<feature type="transmembrane region" description="Helical" evidence="7">
    <location>
        <begin position="157"/>
        <end position="180"/>
    </location>
</feature>
<feature type="transmembrane region" description="Helical" evidence="7">
    <location>
        <begin position="96"/>
        <end position="117"/>
    </location>
</feature>
<feature type="transmembrane region" description="Helical" evidence="7">
    <location>
        <begin position="324"/>
        <end position="342"/>
    </location>
</feature>
<dbReference type="InterPro" id="IPR011701">
    <property type="entry name" value="MFS"/>
</dbReference>
<keyword evidence="3" id="KW-1003">Cell membrane</keyword>
<evidence type="ECO:0000313" key="10">
    <source>
        <dbReference type="Proteomes" id="UP000305888"/>
    </source>
</evidence>
<reference evidence="9 10" key="1">
    <citation type="submission" date="2019-06" db="EMBL/GenBank/DDBJ databases">
        <title>Genome sequence of Rhodobacteraceae bacterium D4M1.</title>
        <authorList>
            <person name="Cao J."/>
        </authorList>
    </citation>
    <scope>NUCLEOTIDE SEQUENCE [LARGE SCALE GENOMIC DNA]</scope>
    <source>
        <strain evidence="9 10">D4M1</strain>
    </source>
</reference>
<proteinExistence type="predicted"/>
<dbReference type="PANTHER" id="PTHR42718">
    <property type="entry name" value="MAJOR FACILITATOR SUPERFAMILY MULTIDRUG TRANSPORTER MFSC"/>
    <property type="match status" value="1"/>
</dbReference>
<evidence type="ECO:0000313" key="9">
    <source>
        <dbReference type="EMBL" id="QDL91269.1"/>
    </source>
</evidence>
<dbReference type="PANTHER" id="PTHR42718:SF46">
    <property type="entry name" value="BLR6921 PROTEIN"/>
    <property type="match status" value="1"/>
</dbReference>
<comment type="subcellular location">
    <subcellularLocation>
        <location evidence="1">Cell membrane</location>
        <topology evidence="1">Multi-pass membrane protein</topology>
    </subcellularLocation>
</comment>
<evidence type="ECO:0000259" key="8">
    <source>
        <dbReference type="PROSITE" id="PS50850"/>
    </source>
</evidence>
<feature type="transmembrane region" description="Helical" evidence="7">
    <location>
        <begin position="41"/>
        <end position="59"/>
    </location>
</feature>
<evidence type="ECO:0000256" key="7">
    <source>
        <dbReference type="SAM" id="Phobius"/>
    </source>
</evidence>